<gene>
    <name evidence="1" type="ORF">GCM10017655_50320</name>
</gene>
<protein>
    <submittedName>
        <fullName evidence="1">Uncharacterized protein</fullName>
    </submittedName>
</protein>
<reference evidence="1" key="2">
    <citation type="submission" date="2023-01" db="EMBL/GenBank/DDBJ databases">
        <authorList>
            <person name="Sun Q."/>
            <person name="Evtushenko L."/>
        </authorList>
    </citation>
    <scope>NUCLEOTIDE SEQUENCE</scope>
    <source>
        <strain evidence="1">VKM B-2935</strain>
    </source>
</reference>
<dbReference type="Proteomes" id="UP001143328">
    <property type="component" value="Unassembled WGS sequence"/>
</dbReference>
<dbReference type="EMBL" id="BSFN01000030">
    <property type="protein sequence ID" value="GLK91968.1"/>
    <property type="molecule type" value="Genomic_DNA"/>
</dbReference>
<proteinExistence type="predicted"/>
<accession>A0A9W6KC33</accession>
<evidence type="ECO:0000313" key="1">
    <source>
        <dbReference type="EMBL" id="GLK91968.1"/>
    </source>
</evidence>
<evidence type="ECO:0000313" key="2">
    <source>
        <dbReference type="Proteomes" id="UP001143328"/>
    </source>
</evidence>
<dbReference type="AlphaFoldDB" id="A0A9W6KC33"/>
<name>A0A9W6KC33_9PSED</name>
<comment type="caution">
    <text evidence="1">The sequence shown here is derived from an EMBL/GenBank/DDBJ whole genome shotgun (WGS) entry which is preliminary data.</text>
</comment>
<keyword evidence="2" id="KW-1185">Reference proteome</keyword>
<organism evidence="1 2">
    <name type="scientific">Pseudomonas turukhanskensis</name>
    <dbReference type="NCBI Taxonomy" id="1806536"/>
    <lineage>
        <taxon>Bacteria</taxon>
        <taxon>Pseudomonadati</taxon>
        <taxon>Pseudomonadota</taxon>
        <taxon>Gammaproteobacteria</taxon>
        <taxon>Pseudomonadales</taxon>
        <taxon>Pseudomonadaceae</taxon>
        <taxon>Pseudomonas</taxon>
    </lineage>
</organism>
<reference evidence="1" key="1">
    <citation type="journal article" date="2014" name="Int. J. Syst. Evol. Microbiol.">
        <title>Complete genome sequence of Corynebacterium casei LMG S-19264T (=DSM 44701T), isolated from a smear-ripened cheese.</title>
        <authorList>
            <consortium name="US DOE Joint Genome Institute (JGI-PGF)"/>
            <person name="Walter F."/>
            <person name="Albersmeier A."/>
            <person name="Kalinowski J."/>
            <person name="Ruckert C."/>
        </authorList>
    </citation>
    <scope>NUCLEOTIDE SEQUENCE</scope>
    <source>
        <strain evidence="1">VKM B-2935</strain>
    </source>
</reference>
<sequence length="62" mass="7035">MVEMPRPNRKQSFGALLETVTQQRLSQVASGSLVELAKQLWYEERDLVPVLPREVAGKGKLR</sequence>